<dbReference type="AlphaFoldDB" id="A0A0R2FYQ9"/>
<dbReference type="InterPro" id="IPR027417">
    <property type="entry name" value="P-loop_NTPase"/>
</dbReference>
<proteinExistence type="predicted"/>
<dbReference type="PATRIC" id="fig|1123500.6.peg.401"/>
<dbReference type="CDD" id="cd00009">
    <property type="entry name" value="AAA"/>
    <property type="match status" value="1"/>
</dbReference>
<dbReference type="PANTHER" id="PTHR30050:SF8">
    <property type="entry name" value="PRIMOSOMAL PROTEIN DNAI"/>
    <property type="match status" value="1"/>
</dbReference>
<evidence type="ECO:0000313" key="3">
    <source>
        <dbReference type="Proteomes" id="UP000051296"/>
    </source>
</evidence>
<sequence length="322" mass="36527">MDQANKNRTQPTDTLNLGQTMAEAMQRNQLTERYAKLKKTVLADADIQHFLADHQSQLNKDVIERDFANLYEFYSQKKLATQGGDPVHRGYDPVLALIDQRITVLYQPSKATLQAQKMKEQANLVATIHMPNLVKRAELDDFSMDDTDRIKAYTAVIDFISAYLADPKQFHKGVYIHGPYGVGKTHLMGALANELALEQVPVTLVHFPSLAVDMRSSIGDKSVNIQDKITAIKAVPILVLDDLGAESLTPWIRDDILGVILEFRMQNDLPVFFTSNFSMEQLEKEHLPNTKDGYEPMKAERIMQRIRYLSTEVGMYGENKRL</sequence>
<evidence type="ECO:0000259" key="1">
    <source>
        <dbReference type="SMART" id="SM00382"/>
    </source>
</evidence>
<dbReference type="RefSeq" id="WP_022790907.1">
    <property type="nucleotide sequence ID" value="NZ_ATUU01000001.1"/>
</dbReference>
<dbReference type="Proteomes" id="UP000051296">
    <property type="component" value="Unassembled WGS sequence"/>
</dbReference>
<dbReference type="Pfam" id="PF07319">
    <property type="entry name" value="DnaI_N"/>
    <property type="match status" value="1"/>
</dbReference>
<gene>
    <name evidence="2" type="ORF">IV68_GL000400</name>
</gene>
<name>A0A0R2FYQ9_9LACO</name>
<protein>
    <submittedName>
        <fullName evidence="2">Primosomal protein DnaI</fullName>
    </submittedName>
</protein>
<dbReference type="eggNOG" id="COG1484">
    <property type="taxonomic scope" value="Bacteria"/>
</dbReference>
<keyword evidence="3" id="KW-1185">Reference proteome</keyword>
<reference evidence="2 3" key="1">
    <citation type="journal article" date="2015" name="Genome Announc.">
        <title>Expanding the biotechnology potential of lactobacilli through comparative genomics of 213 strains and associated genera.</title>
        <authorList>
            <person name="Sun Z."/>
            <person name="Harris H.M."/>
            <person name="McCann A."/>
            <person name="Guo C."/>
            <person name="Argimon S."/>
            <person name="Zhang W."/>
            <person name="Yang X."/>
            <person name="Jeffery I.B."/>
            <person name="Cooney J.C."/>
            <person name="Kagawa T.F."/>
            <person name="Liu W."/>
            <person name="Song Y."/>
            <person name="Salvetti E."/>
            <person name="Wrobel A."/>
            <person name="Rasinkangas P."/>
            <person name="Parkhill J."/>
            <person name="Rea M.C."/>
            <person name="O'Sullivan O."/>
            <person name="Ritari J."/>
            <person name="Douillard F.P."/>
            <person name="Paul Ross R."/>
            <person name="Yang R."/>
            <person name="Briner A.E."/>
            <person name="Felis G.E."/>
            <person name="de Vos W.M."/>
            <person name="Barrangou R."/>
            <person name="Klaenhammer T.R."/>
            <person name="Caufield P.W."/>
            <person name="Cui Y."/>
            <person name="Zhang H."/>
            <person name="O'Toole P.W."/>
        </authorList>
    </citation>
    <scope>NUCLEOTIDE SEQUENCE [LARGE SCALE GENOMIC DNA]</scope>
    <source>
        <strain evidence="2 3">DSM 20190</strain>
    </source>
</reference>
<evidence type="ECO:0000313" key="2">
    <source>
        <dbReference type="EMBL" id="KRN33593.1"/>
    </source>
</evidence>
<dbReference type="InterPro" id="IPR002611">
    <property type="entry name" value="IstB_ATP-bd"/>
</dbReference>
<dbReference type="InterPro" id="IPR009928">
    <property type="entry name" value="DnaI_N"/>
</dbReference>
<dbReference type="Gene3D" id="3.40.50.300">
    <property type="entry name" value="P-loop containing nucleotide triphosphate hydrolases"/>
    <property type="match status" value="1"/>
</dbReference>
<dbReference type="Pfam" id="PF01695">
    <property type="entry name" value="IstB_IS21"/>
    <property type="match status" value="1"/>
</dbReference>
<accession>A0A0R2FYQ9</accession>
<organism evidence="2 3">
    <name type="scientific">Weissella halotolerans DSM 20190</name>
    <dbReference type="NCBI Taxonomy" id="1123500"/>
    <lineage>
        <taxon>Bacteria</taxon>
        <taxon>Bacillati</taxon>
        <taxon>Bacillota</taxon>
        <taxon>Bacilli</taxon>
        <taxon>Lactobacillales</taxon>
        <taxon>Lactobacillaceae</taxon>
        <taxon>Weissella</taxon>
    </lineage>
</organism>
<dbReference type="InterPro" id="IPR003593">
    <property type="entry name" value="AAA+_ATPase"/>
</dbReference>
<dbReference type="EMBL" id="JQAX01000001">
    <property type="protein sequence ID" value="KRN33593.1"/>
    <property type="molecule type" value="Genomic_DNA"/>
</dbReference>
<dbReference type="GO" id="GO:0006260">
    <property type="term" value="P:DNA replication"/>
    <property type="evidence" value="ECO:0007669"/>
    <property type="project" value="TreeGrafter"/>
</dbReference>
<dbReference type="STRING" id="1123500.GCA_000420365_00104"/>
<dbReference type="NCBIfam" id="NF006505">
    <property type="entry name" value="PRK08939.1"/>
    <property type="match status" value="1"/>
</dbReference>
<dbReference type="SMART" id="SM00382">
    <property type="entry name" value="AAA"/>
    <property type="match status" value="1"/>
</dbReference>
<comment type="caution">
    <text evidence="2">The sequence shown here is derived from an EMBL/GenBank/DDBJ whole genome shotgun (WGS) entry which is preliminary data.</text>
</comment>
<dbReference type="InParanoid" id="A0A0R2FYQ9"/>
<dbReference type="OrthoDB" id="61127at2"/>
<dbReference type="FunCoup" id="A0A0R2FYQ9">
    <property type="interactions" value="30"/>
</dbReference>
<dbReference type="SUPFAM" id="SSF52540">
    <property type="entry name" value="P-loop containing nucleoside triphosphate hydrolases"/>
    <property type="match status" value="1"/>
</dbReference>
<dbReference type="PANTHER" id="PTHR30050">
    <property type="entry name" value="CHROMOSOMAL REPLICATION INITIATOR PROTEIN DNAA"/>
    <property type="match status" value="1"/>
</dbReference>
<feature type="domain" description="AAA+ ATPase" evidence="1">
    <location>
        <begin position="170"/>
        <end position="319"/>
    </location>
</feature>
<dbReference type="GO" id="GO:0005524">
    <property type="term" value="F:ATP binding"/>
    <property type="evidence" value="ECO:0007669"/>
    <property type="project" value="InterPro"/>
</dbReference>